<feature type="chain" id="PRO_5041406936" evidence="2">
    <location>
        <begin position="18"/>
        <end position="150"/>
    </location>
</feature>
<dbReference type="Proteomes" id="UP001178507">
    <property type="component" value="Unassembled WGS sequence"/>
</dbReference>
<feature type="region of interest" description="Disordered" evidence="1">
    <location>
        <begin position="34"/>
        <end position="63"/>
    </location>
</feature>
<evidence type="ECO:0000313" key="4">
    <source>
        <dbReference type="Proteomes" id="UP001178507"/>
    </source>
</evidence>
<proteinExistence type="predicted"/>
<protein>
    <submittedName>
        <fullName evidence="3">Uncharacterized protein</fullName>
    </submittedName>
</protein>
<comment type="caution">
    <text evidence="3">The sequence shown here is derived from an EMBL/GenBank/DDBJ whole genome shotgun (WGS) entry which is preliminary data.</text>
</comment>
<name>A0AA36JPC8_9DINO</name>
<evidence type="ECO:0000256" key="2">
    <source>
        <dbReference type="SAM" id="SignalP"/>
    </source>
</evidence>
<feature type="signal peptide" evidence="2">
    <location>
        <begin position="1"/>
        <end position="17"/>
    </location>
</feature>
<dbReference type="AlphaFoldDB" id="A0AA36JPC8"/>
<dbReference type="EMBL" id="CAUJNA010003796">
    <property type="protein sequence ID" value="CAJ1409952.1"/>
    <property type="molecule type" value="Genomic_DNA"/>
</dbReference>
<reference evidence="3" key="1">
    <citation type="submission" date="2023-08" db="EMBL/GenBank/DDBJ databases">
        <authorList>
            <person name="Chen Y."/>
            <person name="Shah S."/>
            <person name="Dougan E. K."/>
            <person name="Thang M."/>
            <person name="Chan C."/>
        </authorList>
    </citation>
    <scope>NUCLEOTIDE SEQUENCE</scope>
</reference>
<evidence type="ECO:0000313" key="3">
    <source>
        <dbReference type="EMBL" id="CAJ1409952.1"/>
    </source>
</evidence>
<keyword evidence="4" id="KW-1185">Reference proteome</keyword>
<accession>A0AA36JPC8</accession>
<gene>
    <name evidence="3" type="ORF">EVOR1521_LOCUS30912</name>
</gene>
<evidence type="ECO:0000256" key="1">
    <source>
        <dbReference type="SAM" id="MobiDB-lite"/>
    </source>
</evidence>
<sequence length="150" mass="16827">MALPRLAALALCWTAAANENPHFSKAKAVHRHHEAHAASQVQVHESSGGDPPPSKESCSKDSQLLQQVVGEKRNQYFKDGEPYNADSGDGAERIVGFSDLNLPRGCQHWREQPHCCTIGYFKRISETSRIQVQDFAFVRDAYFNFKKETP</sequence>
<keyword evidence="2" id="KW-0732">Signal</keyword>
<organism evidence="3 4">
    <name type="scientific">Effrenium voratum</name>
    <dbReference type="NCBI Taxonomy" id="2562239"/>
    <lineage>
        <taxon>Eukaryota</taxon>
        <taxon>Sar</taxon>
        <taxon>Alveolata</taxon>
        <taxon>Dinophyceae</taxon>
        <taxon>Suessiales</taxon>
        <taxon>Symbiodiniaceae</taxon>
        <taxon>Effrenium</taxon>
    </lineage>
</organism>